<reference evidence="4" key="1">
    <citation type="submission" date="2022-06" db="EMBL/GenBank/DDBJ databases">
        <title>Vallitalea longa sp. nov., an anaerobic bacterium isolated from marine sediment.</title>
        <authorList>
            <person name="Hirano S."/>
            <person name="Terahara T."/>
            <person name="Mori K."/>
            <person name="Hamada M."/>
            <person name="Matsumoto R."/>
            <person name="Kobayashi T."/>
        </authorList>
    </citation>
    <scope>NUCLEOTIDE SEQUENCE</scope>
    <source>
        <strain evidence="4">SH18-1</strain>
    </source>
</reference>
<dbReference type="PANTHER" id="PTHR43479:SF11">
    <property type="entry name" value="ACREF_ENVCD OPERON REPRESSOR-RELATED"/>
    <property type="match status" value="1"/>
</dbReference>
<dbReference type="Pfam" id="PF00440">
    <property type="entry name" value="TetR_N"/>
    <property type="match status" value="1"/>
</dbReference>
<keyword evidence="5" id="KW-1185">Reference proteome</keyword>
<evidence type="ECO:0000313" key="5">
    <source>
        <dbReference type="Proteomes" id="UP001144256"/>
    </source>
</evidence>
<comment type="caution">
    <text evidence="4">The sequence shown here is derived from an EMBL/GenBank/DDBJ whole genome shotgun (WGS) entry which is preliminary data.</text>
</comment>
<organism evidence="4 5">
    <name type="scientific">Vallitalea longa</name>
    <dbReference type="NCBI Taxonomy" id="2936439"/>
    <lineage>
        <taxon>Bacteria</taxon>
        <taxon>Bacillati</taxon>
        <taxon>Bacillota</taxon>
        <taxon>Clostridia</taxon>
        <taxon>Lachnospirales</taxon>
        <taxon>Vallitaleaceae</taxon>
        <taxon>Vallitalea</taxon>
    </lineage>
</organism>
<accession>A0A9W5YDG6</accession>
<dbReference type="SUPFAM" id="SSF46689">
    <property type="entry name" value="Homeodomain-like"/>
    <property type="match status" value="1"/>
</dbReference>
<proteinExistence type="predicted"/>
<dbReference type="PANTHER" id="PTHR43479">
    <property type="entry name" value="ACREF/ENVCD OPERON REPRESSOR-RELATED"/>
    <property type="match status" value="1"/>
</dbReference>
<dbReference type="EMBL" id="BRLB01000023">
    <property type="protein sequence ID" value="GKX31942.1"/>
    <property type="molecule type" value="Genomic_DNA"/>
</dbReference>
<protein>
    <submittedName>
        <fullName evidence="4">TetR family transcriptional regulator</fullName>
    </submittedName>
</protein>
<evidence type="ECO:0000313" key="4">
    <source>
        <dbReference type="EMBL" id="GKX31942.1"/>
    </source>
</evidence>
<dbReference type="InterPro" id="IPR009057">
    <property type="entry name" value="Homeodomain-like_sf"/>
</dbReference>
<dbReference type="InterPro" id="IPR050624">
    <property type="entry name" value="HTH-type_Tx_Regulator"/>
</dbReference>
<evidence type="ECO:0000256" key="1">
    <source>
        <dbReference type="ARBA" id="ARBA00023125"/>
    </source>
</evidence>
<feature type="domain" description="HTH tetR-type" evidence="3">
    <location>
        <begin position="8"/>
        <end position="68"/>
    </location>
</feature>
<feature type="DNA-binding region" description="H-T-H motif" evidence="2">
    <location>
        <begin position="31"/>
        <end position="50"/>
    </location>
</feature>
<dbReference type="InterPro" id="IPR001647">
    <property type="entry name" value="HTH_TetR"/>
</dbReference>
<dbReference type="GO" id="GO:0003677">
    <property type="term" value="F:DNA binding"/>
    <property type="evidence" value="ECO:0007669"/>
    <property type="project" value="UniProtKB-UniRule"/>
</dbReference>
<dbReference type="RefSeq" id="WP_281819292.1">
    <property type="nucleotide sequence ID" value="NZ_BRLB01000023.1"/>
</dbReference>
<name>A0A9W5YDG6_9FIRM</name>
<dbReference type="PROSITE" id="PS50977">
    <property type="entry name" value="HTH_TETR_2"/>
    <property type="match status" value="1"/>
</dbReference>
<evidence type="ECO:0000256" key="2">
    <source>
        <dbReference type="PROSITE-ProRule" id="PRU00335"/>
    </source>
</evidence>
<gene>
    <name evidence="4" type="ORF">SH1V18_44220</name>
</gene>
<dbReference type="Gene3D" id="1.10.357.10">
    <property type="entry name" value="Tetracycline Repressor, domain 2"/>
    <property type="match status" value="1"/>
</dbReference>
<evidence type="ECO:0000259" key="3">
    <source>
        <dbReference type="PROSITE" id="PS50977"/>
    </source>
</evidence>
<dbReference type="AlphaFoldDB" id="A0A9W5YDG6"/>
<dbReference type="Proteomes" id="UP001144256">
    <property type="component" value="Unassembled WGS sequence"/>
</dbReference>
<sequence length="188" mass="22203">MPKIVDAEAIRVEIIKKAFDVFVKKGYYKSSMIDITKSCNMKRTTIYHYFKNKDEIFENTVLYVIETLERDITDITNKNELTLIKKIKFLTNKWDNEFNNNNILLLLVEMWFAIMREEGEMFDRIKKRITVMNKSINNIVVEKIGDRVSSTRDKKQLIQYSMIMSILNQVAREKGFLSESIMSVISSF</sequence>
<dbReference type="PRINTS" id="PR00455">
    <property type="entry name" value="HTHTETR"/>
</dbReference>
<keyword evidence="1 2" id="KW-0238">DNA-binding</keyword>